<dbReference type="Pfam" id="PF17863">
    <property type="entry name" value="AAA_lid_2"/>
    <property type="match status" value="1"/>
</dbReference>
<dbReference type="InterPro" id="IPR003593">
    <property type="entry name" value="AAA+_ATPase"/>
</dbReference>
<dbReference type="EMBL" id="ACVN02000327">
    <property type="protein sequence ID" value="ERK49381.1"/>
    <property type="molecule type" value="Genomic_DNA"/>
</dbReference>
<comment type="similarity">
    <text evidence="1">Belongs to the Mg-chelatase subunits D/I family.</text>
</comment>
<dbReference type="OrthoDB" id="9775079at2"/>
<organism evidence="6 7">
    <name type="scientific">Propionibacterium acidifaciens F0233</name>
    <dbReference type="NCBI Taxonomy" id="553198"/>
    <lineage>
        <taxon>Bacteria</taxon>
        <taxon>Bacillati</taxon>
        <taxon>Actinomycetota</taxon>
        <taxon>Actinomycetes</taxon>
        <taxon>Propionibacteriales</taxon>
        <taxon>Propionibacteriaceae</taxon>
        <taxon>Propionibacterium</taxon>
    </lineage>
</organism>
<evidence type="ECO:0000259" key="5">
    <source>
        <dbReference type="SMART" id="SM00382"/>
    </source>
</evidence>
<feature type="domain" description="AAA+ ATPase" evidence="5">
    <location>
        <begin position="29"/>
        <end position="228"/>
    </location>
</feature>
<dbReference type="SMART" id="SM00382">
    <property type="entry name" value="AAA"/>
    <property type="match status" value="1"/>
</dbReference>
<dbReference type="InterPro" id="IPR027417">
    <property type="entry name" value="P-loop_NTPase"/>
</dbReference>
<sequence>MERPVYPFTAIVGQDQMRLGLVLAVICPELSGILIRGEKGTAKSTAVRGLAALLPERDEVVGNPYHLSPDEFAAYADQLGLEPAAPPAVERRRVQIVELPVGATEDRVTGSLDIQAALRQGARRFEPGLLAAAHRGILYVDEVNLLDNHVVDLLLDSAAMGVSTVEREGLSVTHPARFSLVGTMNPEEGELRPQLLDRFGLCVTVAGETDPAARVEVIRRRLAYEDDPVAFAAAWREAGDELAARIDRAIGLLPEVRAGDDALGRVASICIEAGVDGHRADIMMVRAARALAAWDGRARVGADDLDRAGRLVLPHRMRRRPLEGIGS</sequence>
<dbReference type="Proteomes" id="UP000017052">
    <property type="component" value="Unassembled WGS sequence"/>
</dbReference>
<dbReference type="AlphaFoldDB" id="U2PZ58"/>
<dbReference type="GO" id="GO:0005524">
    <property type="term" value="F:ATP binding"/>
    <property type="evidence" value="ECO:0007669"/>
    <property type="project" value="UniProtKB-KW"/>
</dbReference>
<evidence type="ECO:0000256" key="2">
    <source>
        <dbReference type="ARBA" id="ARBA00022741"/>
    </source>
</evidence>
<comment type="caution">
    <text evidence="6">The sequence shown here is derived from an EMBL/GenBank/DDBJ whole genome shotgun (WGS) entry which is preliminary data.</text>
</comment>
<dbReference type="SUPFAM" id="SSF52540">
    <property type="entry name" value="P-loop containing nucleoside triphosphate hydrolases"/>
    <property type="match status" value="1"/>
</dbReference>
<gene>
    <name evidence="6" type="ORF">HMPREF0682_0840</name>
</gene>
<keyword evidence="7" id="KW-1185">Reference proteome</keyword>
<dbReference type="PANTHER" id="PTHR32039">
    <property type="entry name" value="MAGNESIUM-CHELATASE SUBUNIT CHLI"/>
    <property type="match status" value="1"/>
</dbReference>
<evidence type="ECO:0000256" key="1">
    <source>
        <dbReference type="ARBA" id="ARBA00005799"/>
    </source>
</evidence>
<reference evidence="6" key="1">
    <citation type="submission" date="2013-08" db="EMBL/GenBank/DDBJ databases">
        <authorList>
            <person name="Durkin A.S."/>
            <person name="Haft D.R."/>
            <person name="McCorrison J."/>
            <person name="Torralba M."/>
            <person name="Gillis M."/>
            <person name="Haft D.H."/>
            <person name="Methe B."/>
            <person name="Sutton G."/>
            <person name="Nelson K.E."/>
        </authorList>
    </citation>
    <scope>NUCLEOTIDE SEQUENCE [LARGE SCALE GENOMIC DNA]</scope>
    <source>
        <strain evidence="6">F0233</strain>
    </source>
</reference>
<protein>
    <recommendedName>
        <fullName evidence="4">Mg-protoporphyrin IX chelatase</fullName>
    </recommendedName>
</protein>
<dbReference type="InterPro" id="IPR041628">
    <property type="entry name" value="ChlI/MoxR_AAA_lid"/>
</dbReference>
<proteinExistence type="inferred from homology"/>
<evidence type="ECO:0000256" key="3">
    <source>
        <dbReference type="ARBA" id="ARBA00022840"/>
    </source>
</evidence>
<evidence type="ECO:0000313" key="7">
    <source>
        <dbReference type="Proteomes" id="UP000017052"/>
    </source>
</evidence>
<name>U2PZ58_9ACTN</name>
<evidence type="ECO:0000256" key="4">
    <source>
        <dbReference type="ARBA" id="ARBA00030759"/>
    </source>
</evidence>
<dbReference type="Gene3D" id="1.10.8.80">
    <property type="entry name" value="Magnesium chelatase subunit I, C-Terminal domain"/>
    <property type="match status" value="1"/>
</dbReference>
<dbReference type="Gene3D" id="3.40.50.300">
    <property type="entry name" value="P-loop containing nucleotide triphosphate hydrolases"/>
    <property type="match status" value="1"/>
</dbReference>
<dbReference type="GeneID" id="95360271"/>
<keyword evidence="2" id="KW-0547">Nucleotide-binding</keyword>
<dbReference type="RefSeq" id="WP_021798892.1">
    <property type="nucleotide sequence ID" value="NZ_ACVN02000327.1"/>
</dbReference>
<dbReference type="PANTHER" id="PTHR32039:SF9">
    <property type="entry name" value="MAGNESIUM-CHELATASE SUBUNIT CHLI-2, CHLOROPLASTIC"/>
    <property type="match status" value="1"/>
</dbReference>
<keyword evidence="3" id="KW-0067">ATP-binding</keyword>
<dbReference type="InterPro" id="IPR045006">
    <property type="entry name" value="CHLI-like"/>
</dbReference>
<accession>U2PZ58</accession>
<evidence type="ECO:0000313" key="6">
    <source>
        <dbReference type="EMBL" id="ERK49381.1"/>
    </source>
</evidence>
<dbReference type="Pfam" id="PF01078">
    <property type="entry name" value="Mg_chelatase"/>
    <property type="match status" value="1"/>
</dbReference>
<dbReference type="InterPro" id="IPR000523">
    <property type="entry name" value="Mg_chelatse_chII-like_cat_dom"/>
</dbReference>